<sequence>MYCEPCEQNGDIKLAETWCIECEERYCETCVKYHKVTKISKHHQLISLADRHKAGSLEIKRNCNEHQKKLGFFCTQHDTILCLKCVQLFHSSCDILELNDASKGVKTSTALLDLESSIKELLENLETSIHSCKEADNDLKLQKEKIEMKIQTFREEINKKLDTLQQQLMQEVKSCFEKHQLQLVEYQNNFLFREKILIERKEKTYILKAFASDAQALIGIKEIGASVLKDKQFIKEAVSKFPVHTLTISVNSQLESIVTELNKFGAIKDETSVCAKYYIEPKDKQVRHSDMCVPVSQQRKKFKLHLKEKIFIQSGYHTMNLTSCVILPNNKLMFADGNNKRLIIHDEDGGFEHYIQLTDQPFDVTVVNESTVYVTFRRKSENKNIFVAYDYNTYRLRETISISAEKDSISLWGISHNDECELFIVTYPEGIKILSDDKRVEKLIPINIHNVYNLTINKDKIYLTSRDNNTLHCYNTFGKKLWTFTDEKLKSSSNSSVPLTADSQGNIYLACPLEDVVLLVSKDGKYHKTVLDRSDDINNPRGIFFDKKTSRLLVCSQDSGHAALYDVVGGHECF</sequence>
<feature type="coiled-coil region" evidence="2">
    <location>
        <begin position="143"/>
        <end position="174"/>
    </location>
</feature>
<dbReference type="CDD" id="cd19757">
    <property type="entry name" value="Bbox1"/>
    <property type="match status" value="1"/>
</dbReference>
<gene>
    <name evidence="4" type="ORF">MGAL_10B013771</name>
</gene>
<proteinExistence type="predicted"/>
<evidence type="ECO:0000313" key="4">
    <source>
        <dbReference type="EMBL" id="VDI49214.1"/>
    </source>
</evidence>
<dbReference type="Gene3D" id="2.120.10.30">
    <property type="entry name" value="TolB, C-terminal domain"/>
    <property type="match status" value="1"/>
</dbReference>
<dbReference type="AlphaFoldDB" id="A0A8B6FF78"/>
<keyword evidence="1" id="KW-0479">Metal-binding</keyword>
<name>A0A8B6FF78_MYTGA</name>
<evidence type="ECO:0000256" key="1">
    <source>
        <dbReference type="PROSITE-ProRule" id="PRU00024"/>
    </source>
</evidence>
<dbReference type="InterPro" id="IPR000315">
    <property type="entry name" value="Znf_B-box"/>
</dbReference>
<dbReference type="InterPro" id="IPR047153">
    <property type="entry name" value="TRIM45/56/19-like"/>
</dbReference>
<reference evidence="4" key="1">
    <citation type="submission" date="2018-11" db="EMBL/GenBank/DDBJ databases">
        <authorList>
            <person name="Alioto T."/>
            <person name="Alioto T."/>
        </authorList>
    </citation>
    <scope>NUCLEOTIDE SEQUENCE</scope>
</reference>
<keyword evidence="1" id="KW-0862">Zinc</keyword>
<dbReference type="Gene3D" id="4.10.830.40">
    <property type="match status" value="1"/>
</dbReference>
<comment type="caution">
    <text evidence="4">The sequence shown here is derived from an EMBL/GenBank/DDBJ whole genome shotgun (WGS) entry which is preliminary data.</text>
</comment>
<evidence type="ECO:0000259" key="3">
    <source>
        <dbReference type="PROSITE" id="PS50119"/>
    </source>
</evidence>
<dbReference type="SUPFAM" id="SSF57845">
    <property type="entry name" value="B-box zinc-binding domain"/>
    <property type="match status" value="1"/>
</dbReference>
<dbReference type="EMBL" id="UYJE01006802">
    <property type="protein sequence ID" value="VDI49214.1"/>
    <property type="molecule type" value="Genomic_DNA"/>
</dbReference>
<dbReference type="PROSITE" id="PS50119">
    <property type="entry name" value="ZF_BBOX"/>
    <property type="match status" value="1"/>
</dbReference>
<dbReference type="SUPFAM" id="SSF63829">
    <property type="entry name" value="Calcium-dependent phosphotriesterase"/>
    <property type="match status" value="1"/>
</dbReference>
<dbReference type="InterPro" id="IPR011042">
    <property type="entry name" value="6-blade_b-propeller_TolB-like"/>
</dbReference>
<dbReference type="Proteomes" id="UP000596742">
    <property type="component" value="Unassembled WGS sequence"/>
</dbReference>
<feature type="domain" description="B box-type" evidence="3">
    <location>
        <begin position="1"/>
        <end position="48"/>
    </location>
</feature>
<protein>
    <recommendedName>
        <fullName evidence="3">B box-type domain-containing protein</fullName>
    </recommendedName>
</protein>
<dbReference type="GO" id="GO:0008270">
    <property type="term" value="F:zinc ion binding"/>
    <property type="evidence" value="ECO:0007669"/>
    <property type="project" value="UniProtKB-KW"/>
</dbReference>
<organism evidence="4 5">
    <name type="scientific">Mytilus galloprovincialis</name>
    <name type="common">Mediterranean mussel</name>
    <dbReference type="NCBI Taxonomy" id="29158"/>
    <lineage>
        <taxon>Eukaryota</taxon>
        <taxon>Metazoa</taxon>
        <taxon>Spiralia</taxon>
        <taxon>Lophotrochozoa</taxon>
        <taxon>Mollusca</taxon>
        <taxon>Bivalvia</taxon>
        <taxon>Autobranchia</taxon>
        <taxon>Pteriomorphia</taxon>
        <taxon>Mytilida</taxon>
        <taxon>Mytiloidea</taxon>
        <taxon>Mytilidae</taxon>
        <taxon>Mytilinae</taxon>
        <taxon>Mytilus</taxon>
    </lineage>
</organism>
<dbReference type="PANTHER" id="PTHR25462:SF296">
    <property type="entry name" value="MEIOTIC P26, ISOFORM F"/>
    <property type="match status" value="1"/>
</dbReference>
<keyword evidence="5" id="KW-1185">Reference proteome</keyword>
<dbReference type="Gene3D" id="3.30.160.60">
    <property type="entry name" value="Classic Zinc Finger"/>
    <property type="match status" value="1"/>
</dbReference>
<dbReference type="PANTHER" id="PTHR25462">
    <property type="entry name" value="BONUS, ISOFORM C-RELATED"/>
    <property type="match status" value="1"/>
</dbReference>
<evidence type="ECO:0000313" key="5">
    <source>
        <dbReference type="Proteomes" id="UP000596742"/>
    </source>
</evidence>
<accession>A0A8B6FF78</accession>
<evidence type="ECO:0000256" key="2">
    <source>
        <dbReference type="SAM" id="Coils"/>
    </source>
</evidence>
<dbReference type="OrthoDB" id="6070520at2759"/>
<keyword evidence="1" id="KW-0863">Zinc-finger</keyword>
<keyword evidence="2" id="KW-0175">Coiled coil</keyword>